<evidence type="ECO:0000313" key="3">
    <source>
        <dbReference type="Proteomes" id="UP000187261"/>
    </source>
</evidence>
<keyword evidence="3" id="KW-1185">Reference proteome</keyword>
<protein>
    <submittedName>
        <fullName evidence="2">Uncharacterized protein</fullName>
    </submittedName>
</protein>
<keyword evidence="1" id="KW-1133">Transmembrane helix</keyword>
<feature type="transmembrane region" description="Helical" evidence="1">
    <location>
        <begin position="6"/>
        <end position="29"/>
    </location>
</feature>
<reference evidence="3" key="1">
    <citation type="submission" date="2016-10" db="EMBL/GenBank/DDBJ databases">
        <authorList>
            <person name="Varghese N."/>
            <person name="Submissions S."/>
        </authorList>
    </citation>
    <scope>NUCLEOTIDE SEQUENCE [LARGE SCALE GENOMIC DNA]</scope>
    <source>
        <strain evidence="3">DSM 19482</strain>
    </source>
</reference>
<dbReference type="EMBL" id="FTPU01000001">
    <property type="protein sequence ID" value="SIT95481.1"/>
    <property type="molecule type" value="Genomic_DNA"/>
</dbReference>
<keyword evidence="1" id="KW-0472">Membrane</keyword>
<keyword evidence="1" id="KW-0812">Transmembrane</keyword>
<evidence type="ECO:0000256" key="1">
    <source>
        <dbReference type="SAM" id="Phobius"/>
    </source>
</evidence>
<sequence>MASQLAGHFLYTFNVFLVFVNDSYLYSYYKYFKSTHKTFQV</sequence>
<accession>A0A1U7PUI4</accession>
<gene>
    <name evidence="2" type="ORF">SAMN05660493_00128</name>
</gene>
<name>A0A1U7PUI4_9FLAO</name>
<dbReference type="Proteomes" id="UP000187261">
    <property type="component" value="Unassembled WGS sequence"/>
</dbReference>
<proteinExistence type="predicted"/>
<organism evidence="2 3">
    <name type="scientific">Epilithonimonas bovis DSM 19482</name>
    <dbReference type="NCBI Taxonomy" id="1121284"/>
    <lineage>
        <taxon>Bacteria</taxon>
        <taxon>Pseudomonadati</taxon>
        <taxon>Bacteroidota</taxon>
        <taxon>Flavobacteriia</taxon>
        <taxon>Flavobacteriales</taxon>
        <taxon>Weeksellaceae</taxon>
        <taxon>Chryseobacterium group</taxon>
        <taxon>Epilithonimonas</taxon>
    </lineage>
</organism>
<dbReference type="AlphaFoldDB" id="A0A1U7PUI4"/>
<evidence type="ECO:0000313" key="2">
    <source>
        <dbReference type="EMBL" id="SIT95481.1"/>
    </source>
</evidence>